<dbReference type="GO" id="GO:0004812">
    <property type="term" value="F:aminoacyl-tRNA ligase activity"/>
    <property type="evidence" value="ECO:0007669"/>
    <property type="project" value="UniProtKB-KW"/>
</dbReference>
<keyword evidence="1" id="KW-0436">Ligase</keyword>
<dbReference type="InterPro" id="IPR009080">
    <property type="entry name" value="tRNAsynth_Ia_anticodon-bd"/>
</dbReference>
<dbReference type="Gene3D" id="1.10.730.20">
    <property type="match status" value="1"/>
</dbReference>
<dbReference type="Proteomes" id="UP000259864">
    <property type="component" value="Chromosome 1"/>
</dbReference>
<dbReference type="GO" id="GO:0006418">
    <property type="term" value="P:tRNA aminoacylation for protein translation"/>
    <property type="evidence" value="ECO:0007669"/>
    <property type="project" value="InterPro"/>
</dbReference>
<evidence type="ECO:0000313" key="4">
    <source>
        <dbReference type="EMBL" id="SYV89785.1"/>
    </source>
</evidence>
<dbReference type="KEGG" id="mala:NCTC10135_00285"/>
<keyword evidence="2" id="KW-0547">Nucleotide-binding</keyword>
<sequence length="85" mass="10226">MEQKNQLSEKWEEFFVLKNEVYKMIEEKIKKQEIKRQNEAFITIKTDSEFIKSLPLTKLLMVAKVSIGNEFKIEKLPSEKCLRCW</sequence>
<feature type="non-terminal residue" evidence="4">
    <location>
        <position position="85"/>
    </location>
</feature>
<evidence type="ECO:0000256" key="3">
    <source>
        <dbReference type="ARBA" id="ARBA00022840"/>
    </source>
</evidence>
<gene>
    <name evidence="4" type="ORF">NCTC10135_00285</name>
</gene>
<evidence type="ECO:0000256" key="1">
    <source>
        <dbReference type="ARBA" id="ARBA00022598"/>
    </source>
</evidence>
<keyword evidence="4" id="KW-0030">Aminoacyl-tRNA synthetase</keyword>
<reference evidence="5" key="1">
    <citation type="submission" date="2018-06" db="EMBL/GenBank/DDBJ databases">
        <authorList>
            <consortium name="Pathogen Informatics"/>
        </authorList>
    </citation>
    <scope>NUCLEOTIDE SEQUENCE [LARGE SCALE GENOMIC DNA]</scope>
    <source>
        <strain evidence="5">NCTC10135</strain>
    </source>
</reference>
<organism evidence="4 5">
    <name type="scientific">Metamycoplasma alkalescens</name>
    <dbReference type="NCBI Taxonomy" id="45363"/>
    <lineage>
        <taxon>Bacteria</taxon>
        <taxon>Bacillati</taxon>
        <taxon>Mycoplasmatota</taxon>
        <taxon>Mycoplasmoidales</taxon>
        <taxon>Metamycoplasmataceae</taxon>
        <taxon>Metamycoplasma</taxon>
    </lineage>
</organism>
<accession>A0A3B0P4F8</accession>
<name>A0A3B0P4F8_9BACT</name>
<dbReference type="AlphaFoldDB" id="A0A3B0P4F8"/>
<proteinExistence type="predicted"/>
<dbReference type="SUPFAM" id="SSF47323">
    <property type="entry name" value="Anticodon-binding domain of a subclass of class I aminoacyl-tRNA synthetases"/>
    <property type="match status" value="1"/>
</dbReference>
<evidence type="ECO:0000313" key="5">
    <source>
        <dbReference type="Proteomes" id="UP000259864"/>
    </source>
</evidence>
<dbReference type="GO" id="GO:0005524">
    <property type="term" value="F:ATP binding"/>
    <property type="evidence" value="ECO:0007669"/>
    <property type="project" value="UniProtKB-KW"/>
</dbReference>
<protein>
    <submittedName>
        <fullName evidence="4">Isoleucyl-tRNA synthetase</fullName>
    </submittedName>
</protein>
<evidence type="ECO:0000256" key="2">
    <source>
        <dbReference type="ARBA" id="ARBA00022741"/>
    </source>
</evidence>
<dbReference type="EMBL" id="LS991949">
    <property type="protein sequence ID" value="SYV89785.1"/>
    <property type="molecule type" value="Genomic_DNA"/>
</dbReference>
<keyword evidence="3" id="KW-0067">ATP-binding</keyword>